<dbReference type="PANTHER" id="PTHR43531">
    <property type="entry name" value="PROTEIN ICFG"/>
    <property type="match status" value="1"/>
</dbReference>
<evidence type="ECO:0000259" key="6">
    <source>
        <dbReference type="PROSITE" id="PS50111"/>
    </source>
</evidence>
<dbReference type="SMART" id="SM00304">
    <property type="entry name" value="HAMP"/>
    <property type="match status" value="3"/>
</dbReference>
<evidence type="ECO:0000256" key="5">
    <source>
        <dbReference type="SAM" id="Phobius"/>
    </source>
</evidence>
<dbReference type="EMBL" id="BAVB01000362">
    <property type="protein sequence ID" value="GAE52544.1"/>
    <property type="molecule type" value="Genomic_DNA"/>
</dbReference>
<dbReference type="PROSITE" id="PS50885">
    <property type="entry name" value="HAMP"/>
    <property type="match status" value="2"/>
</dbReference>
<keyword evidence="1" id="KW-0488">Methylation</keyword>
<dbReference type="GO" id="GO:0007165">
    <property type="term" value="P:signal transduction"/>
    <property type="evidence" value="ECO:0007669"/>
    <property type="project" value="UniProtKB-KW"/>
</dbReference>
<evidence type="ECO:0000256" key="4">
    <source>
        <dbReference type="PROSITE-ProRule" id="PRU00284"/>
    </source>
</evidence>
<dbReference type="Gene3D" id="1.10.287.950">
    <property type="entry name" value="Methyl-accepting chemotaxis protein"/>
    <property type="match status" value="1"/>
</dbReference>
<dbReference type="PRINTS" id="PR00260">
    <property type="entry name" value="CHEMTRNSDUCR"/>
</dbReference>
<keyword evidence="5" id="KW-0812">Transmembrane</keyword>
<gene>
    <name evidence="8" type="primary">mcp1</name>
    <name evidence="8" type="ORF">XPU_4076</name>
</gene>
<protein>
    <submittedName>
        <fullName evidence="8">Chemotaxis protein</fullName>
    </submittedName>
</protein>
<evidence type="ECO:0000256" key="1">
    <source>
        <dbReference type="ARBA" id="ARBA00022481"/>
    </source>
</evidence>
<dbReference type="InterPro" id="IPR051310">
    <property type="entry name" value="MCP_chemotaxis"/>
</dbReference>
<feature type="transmembrane region" description="Helical" evidence="5">
    <location>
        <begin position="26"/>
        <end position="47"/>
    </location>
</feature>
<proteinExistence type="inferred from homology"/>
<dbReference type="PROSITE" id="PS50111">
    <property type="entry name" value="CHEMOTAXIS_TRANSDUC_2"/>
    <property type="match status" value="1"/>
</dbReference>
<dbReference type="InterPro" id="IPR004090">
    <property type="entry name" value="Chemotax_Me-accpt_rcpt"/>
</dbReference>
<reference evidence="8 9" key="1">
    <citation type="submission" date="2014-01" db="EMBL/GenBank/DDBJ databases">
        <title>Genome sequence and analysis of Xanthomonas arboricola pv. pruni.</title>
        <authorList>
            <person name="Fujikawa T."/>
            <person name="Nakazono-Nagaoka E."/>
        </authorList>
    </citation>
    <scope>NUCLEOTIDE SEQUENCE [LARGE SCALE GENOMIC DNA]</scope>
    <source>
        <strain evidence="9">MAFF 311562</strain>
    </source>
</reference>
<dbReference type="Pfam" id="PF18947">
    <property type="entry name" value="HAMP_2"/>
    <property type="match status" value="1"/>
</dbReference>
<comment type="caution">
    <text evidence="8">The sequence shown here is derived from an EMBL/GenBank/DDBJ whole genome shotgun (WGS) entry which is preliminary data.</text>
</comment>
<keyword evidence="5" id="KW-1133">Transmembrane helix</keyword>
<dbReference type="FunFam" id="1.10.287.950:FF:000002">
    <property type="entry name" value="Methyl-accepting chemotaxis protein"/>
    <property type="match status" value="1"/>
</dbReference>
<dbReference type="SUPFAM" id="SSF58104">
    <property type="entry name" value="Methyl-accepting chemotaxis protein (MCP) signaling domain"/>
    <property type="match status" value="1"/>
</dbReference>
<evidence type="ECO:0000256" key="2">
    <source>
        <dbReference type="ARBA" id="ARBA00023224"/>
    </source>
</evidence>
<dbReference type="GO" id="GO:0004888">
    <property type="term" value="F:transmembrane signaling receptor activity"/>
    <property type="evidence" value="ECO:0007669"/>
    <property type="project" value="InterPro"/>
</dbReference>
<feature type="domain" description="Methyl-accepting transducer" evidence="6">
    <location>
        <begin position="358"/>
        <end position="587"/>
    </location>
</feature>
<evidence type="ECO:0000313" key="8">
    <source>
        <dbReference type="EMBL" id="GAE52544.1"/>
    </source>
</evidence>
<dbReference type="AlphaFoldDB" id="W4S9B0"/>
<dbReference type="InterPro" id="IPR003660">
    <property type="entry name" value="HAMP_dom"/>
</dbReference>
<dbReference type="InterPro" id="IPR004089">
    <property type="entry name" value="MCPsignal_dom"/>
</dbReference>
<dbReference type="Pfam" id="PF00015">
    <property type="entry name" value="MCPsignal"/>
    <property type="match status" value="1"/>
</dbReference>
<evidence type="ECO:0000259" key="7">
    <source>
        <dbReference type="PROSITE" id="PS50885"/>
    </source>
</evidence>
<name>W4S9B0_9XANT</name>
<sequence length="619" mass="65622">MSPSPDATAVSRPPFGRNLARASTAAWLPATAQIGLLGLLTLYAATLLPGSIWAGLGRLLPALLVLGAASAGLWWWARRRGLAQLQQAIGTVTAIGDGRFQRLDLRNASGELAPLLHALQATQDKLAIRIDVMEQGLRHGQFVIKALDDLDTMIRIADDDGQVLFANRKLLAMLKLIEPDVQSFRPSFHAEGFVGGSIGDIYPDSQAAIDRMRALTASKAVRAPFFGRQIDFVYSPIIAADGTKLGTIAQWMDVTAQVNAEQALIQIIDAAAAGDFSRRMQIDGMDGVLLSLAQGINRIYDSVETHLAALARVIGALAEGDLTQRVDGDAHGIFARLRDDTNQTVTRLTEIIGGIQIASDTIRRAAVEIAAGNTDLSERTEQQAANLEETASSMEELTSTVKQNADSALQANRLVVGTGEVAQNGGQVMDDVVSTMGQISTASRKIGEIIGVIDGIAFQTNILALNAAVEAARAGEQGRGFAVVATEVRALAQRSAGAAKEIKQLISDSVEKVAQGSDLVQQAGSTMTEVVSSVQRVTDIMAEITAASTEQSAGIEQVSTTVMQLDEMTQQNAALVEEATAAARSMEDQAADLTRAVAVFRLVPQRAALTQRRSVVQAA</sequence>
<dbReference type="Gene3D" id="3.30.450.20">
    <property type="entry name" value="PAS domain"/>
    <property type="match status" value="1"/>
</dbReference>
<dbReference type="GO" id="GO:0006935">
    <property type="term" value="P:chemotaxis"/>
    <property type="evidence" value="ECO:0007669"/>
    <property type="project" value="InterPro"/>
</dbReference>
<keyword evidence="2 4" id="KW-0807">Transducer</keyword>
<feature type="transmembrane region" description="Helical" evidence="5">
    <location>
        <begin position="59"/>
        <end position="77"/>
    </location>
</feature>
<evidence type="ECO:0000256" key="3">
    <source>
        <dbReference type="ARBA" id="ARBA00029447"/>
    </source>
</evidence>
<dbReference type="GO" id="GO:0005886">
    <property type="term" value="C:plasma membrane"/>
    <property type="evidence" value="ECO:0007669"/>
    <property type="project" value="TreeGrafter"/>
</dbReference>
<comment type="similarity">
    <text evidence="3">Belongs to the methyl-accepting chemotaxis (MCP) protein family.</text>
</comment>
<evidence type="ECO:0000313" key="9">
    <source>
        <dbReference type="Proteomes" id="UP000019143"/>
    </source>
</evidence>
<organism evidence="8 9">
    <name type="scientific">Xanthomonas arboricola pv. pruni str. MAFF 311562</name>
    <dbReference type="NCBI Taxonomy" id="1414836"/>
    <lineage>
        <taxon>Bacteria</taxon>
        <taxon>Pseudomonadati</taxon>
        <taxon>Pseudomonadota</taxon>
        <taxon>Gammaproteobacteria</taxon>
        <taxon>Lysobacterales</taxon>
        <taxon>Lysobacteraceae</taxon>
        <taxon>Xanthomonas</taxon>
    </lineage>
</organism>
<dbReference type="CDD" id="cd11386">
    <property type="entry name" value="MCP_signal"/>
    <property type="match status" value="1"/>
</dbReference>
<keyword evidence="5" id="KW-0472">Membrane</keyword>
<dbReference type="Proteomes" id="UP000019143">
    <property type="component" value="Unassembled WGS sequence"/>
</dbReference>
<dbReference type="SMART" id="SM00283">
    <property type="entry name" value="MA"/>
    <property type="match status" value="1"/>
</dbReference>
<feature type="domain" description="HAMP" evidence="7">
    <location>
        <begin position="79"/>
        <end position="131"/>
    </location>
</feature>
<accession>W4S9B0</accession>
<dbReference type="PANTHER" id="PTHR43531:SF14">
    <property type="entry name" value="METHYL-ACCEPTING CHEMOTAXIS PROTEIN I-RELATED"/>
    <property type="match status" value="1"/>
</dbReference>
<feature type="domain" description="HAMP" evidence="7">
    <location>
        <begin position="301"/>
        <end position="353"/>
    </location>
</feature>